<dbReference type="InterPro" id="IPR035979">
    <property type="entry name" value="RBD_domain_sf"/>
</dbReference>
<dbReference type="RefSeq" id="XP_003687524.1">
    <property type="nucleotide sequence ID" value="XM_003687476.1"/>
</dbReference>
<dbReference type="AlphaFoldDB" id="G8BYZ8"/>
<dbReference type="SMART" id="SM00360">
    <property type="entry name" value="RRM"/>
    <property type="match status" value="1"/>
</dbReference>
<protein>
    <recommendedName>
        <fullName evidence="2">RRM domain-containing protein</fullName>
    </recommendedName>
</protein>
<dbReference type="EMBL" id="HE612865">
    <property type="protein sequence ID" value="CCE65090.1"/>
    <property type="molecule type" value="Genomic_DNA"/>
</dbReference>
<dbReference type="PROSITE" id="PS50102">
    <property type="entry name" value="RRM"/>
    <property type="match status" value="1"/>
</dbReference>
<evidence type="ECO:0000259" key="2">
    <source>
        <dbReference type="PROSITE" id="PS50102"/>
    </source>
</evidence>
<dbReference type="Proteomes" id="UP000005666">
    <property type="component" value="Chromosome 10"/>
</dbReference>
<accession>G8BYZ8</accession>
<reference evidence="3 4" key="1">
    <citation type="journal article" date="2011" name="Proc. Natl. Acad. Sci. U.S.A.">
        <title>Evolutionary erosion of yeast sex chromosomes by mating-type switching accidents.</title>
        <authorList>
            <person name="Gordon J.L."/>
            <person name="Armisen D."/>
            <person name="Proux-Wera E."/>
            <person name="Oheigeartaigh S.S."/>
            <person name="Byrne K.P."/>
            <person name="Wolfe K.H."/>
        </authorList>
    </citation>
    <scope>NUCLEOTIDE SEQUENCE [LARGE SCALE GENOMIC DNA]</scope>
    <source>
        <strain evidence="4">ATCC 24235 / CBS 4417 / NBRC 1672 / NRRL Y-8282 / UCD 70-5</strain>
    </source>
</reference>
<gene>
    <name evidence="3" type="primary">TPHA0J02700</name>
    <name evidence="3" type="ordered locus">TPHA_0J02700</name>
</gene>
<evidence type="ECO:0000313" key="3">
    <source>
        <dbReference type="EMBL" id="CCE65090.1"/>
    </source>
</evidence>
<evidence type="ECO:0000256" key="1">
    <source>
        <dbReference type="PROSITE-ProRule" id="PRU00176"/>
    </source>
</evidence>
<dbReference type="HOGENOM" id="CLU_1518852_0_0_1"/>
<dbReference type="GO" id="GO:0003723">
    <property type="term" value="F:RNA binding"/>
    <property type="evidence" value="ECO:0007669"/>
    <property type="project" value="UniProtKB-UniRule"/>
</dbReference>
<dbReference type="KEGG" id="tpf:TPHA_0J02700"/>
<organism evidence="3 4">
    <name type="scientific">Tetrapisispora phaffii (strain ATCC 24235 / CBS 4417 / NBRC 1672 / NRRL Y-8282 / UCD 70-5)</name>
    <name type="common">Yeast</name>
    <name type="synonym">Fabospora phaffii</name>
    <dbReference type="NCBI Taxonomy" id="1071381"/>
    <lineage>
        <taxon>Eukaryota</taxon>
        <taxon>Fungi</taxon>
        <taxon>Dikarya</taxon>
        <taxon>Ascomycota</taxon>
        <taxon>Saccharomycotina</taxon>
        <taxon>Saccharomycetes</taxon>
        <taxon>Saccharomycetales</taxon>
        <taxon>Saccharomycetaceae</taxon>
        <taxon>Tetrapisispora</taxon>
    </lineage>
</organism>
<name>G8BYZ8_TETPH</name>
<dbReference type="Gene3D" id="3.30.70.330">
    <property type="match status" value="1"/>
</dbReference>
<keyword evidence="1" id="KW-0694">RNA-binding</keyword>
<dbReference type="InterPro" id="IPR012677">
    <property type="entry name" value="Nucleotide-bd_a/b_plait_sf"/>
</dbReference>
<dbReference type="InterPro" id="IPR000504">
    <property type="entry name" value="RRM_dom"/>
</dbReference>
<evidence type="ECO:0000313" key="4">
    <source>
        <dbReference type="Proteomes" id="UP000005666"/>
    </source>
</evidence>
<dbReference type="CDD" id="cd00590">
    <property type="entry name" value="RRM_SF"/>
    <property type="match status" value="1"/>
</dbReference>
<dbReference type="SUPFAM" id="SSF54928">
    <property type="entry name" value="RNA-binding domain, RBD"/>
    <property type="match status" value="1"/>
</dbReference>
<feature type="domain" description="RRM" evidence="2">
    <location>
        <begin position="68"/>
        <end position="149"/>
    </location>
</feature>
<dbReference type="Pfam" id="PF00076">
    <property type="entry name" value="RRM_1"/>
    <property type="match status" value="1"/>
</dbReference>
<dbReference type="GeneID" id="11533210"/>
<keyword evidence="4" id="KW-1185">Reference proteome</keyword>
<sequence>MTRLLLENRVVTARSNNRTGINKFYRAPSKLNRLNNSRATRTVTSTSSDKVNAASHNINTHFDISRETSVLVTGLSKEATKRSIYELFNENVGGIRNVKIGGRNGKKWAKVLFRNVEEAQLAVLKFNNVIIGDTIGGNRRFFKLRVSLMAAPSPGILRALSTRIKLMKSLMPVHNIS</sequence>
<proteinExistence type="predicted"/>
<dbReference type="STRING" id="1071381.G8BYZ8"/>